<name>A0A8J3G3V1_9BACT</name>
<comment type="caution">
    <text evidence="1">The sequence shown here is derived from an EMBL/GenBank/DDBJ whole genome shotgun (WGS) entry which is preliminary data.</text>
</comment>
<dbReference type="RefSeq" id="WP_189578429.1">
    <property type="nucleotide sequence ID" value="NZ_BMYF01000001.1"/>
</dbReference>
<dbReference type="AlphaFoldDB" id="A0A8J3G3V1"/>
<gene>
    <name evidence="1" type="ORF">GCM10008106_01500</name>
</gene>
<reference evidence="1" key="2">
    <citation type="submission" date="2020-09" db="EMBL/GenBank/DDBJ databases">
        <authorList>
            <person name="Sun Q."/>
            <person name="Kim S."/>
        </authorList>
    </citation>
    <scope>NUCLEOTIDE SEQUENCE</scope>
    <source>
        <strain evidence="1">KCTC 23224</strain>
    </source>
</reference>
<keyword evidence="2" id="KW-1185">Reference proteome</keyword>
<organism evidence="1 2">
    <name type="scientific">Mongoliitalea lutea</name>
    <dbReference type="NCBI Taxonomy" id="849756"/>
    <lineage>
        <taxon>Bacteria</taxon>
        <taxon>Pseudomonadati</taxon>
        <taxon>Bacteroidota</taxon>
        <taxon>Cytophagia</taxon>
        <taxon>Cytophagales</taxon>
        <taxon>Cyclobacteriaceae</taxon>
        <taxon>Mongoliitalea</taxon>
    </lineage>
</organism>
<evidence type="ECO:0000313" key="1">
    <source>
        <dbReference type="EMBL" id="GHB24469.1"/>
    </source>
</evidence>
<reference evidence="1" key="1">
    <citation type="journal article" date="2014" name="Int. J. Syst. Evol. Microbiol.">
        <title>Complete genome sequence of Corynebacterium casei LMG S-19264T (=DSM 44701T), isolated from a smear-ripened cheese.</title>
        <authorList>
            <consortium name="US DOE Joint Genome Institute (JGI-PGF)"/>
            <person name="Walter F."/>
            <person name="Albersmeier A."/>
            <person name="Kalinowski J."/>
            <person name="Ruckert C."/>
        </authorList>
    </citation>
    <scope>NUCLEOTIDE SEQUENCE</scope>
    <source>
        <strain evidence="1">KCTC 23224</strain>
    </source>
</reference>
<accession>A0A8J3G3V1</accession>
<protein>
    <submittedName>
        <fullName evidence="1">Uncharacterized protein</fullName>
    </submittedName>
</protein>
<sequence>MNETIKTNVVAYIASFANMKPSNVTDDYILKNHPLKLDDVKLGLLAIALRAYLKSINPDETVLASELRKKDMDVKKTYELIIKKAGL</sequence>
<evidence type="ECO:0000313" key="2">
    <source>
        <dbReference type="Proteomes" id="UP000642809"/>
    </source>
</evidence>
<dbReference type="EMBL" id="BMYF01000001">
    <property type="protein sequence ID" value="GHB24469.1"/>
    <property type="molecule type" value="Genomic_DNA"/>
</dbReference>
<proteinExistence type="predicted"/>
<dbReference type="Proteomes" id="UP000642809">
    <property type="component" value="Unassembled WGS sequence"/>
</dbReference>